<accession>A0A176YKQ4</accession>
<proteinExistence type="predicted"/>
<dbReference type="EMBL" id="LSEF01000110">
    <property type="protein sequence ID" value="OAF07595.1"/>
    <property type="molecule type" value="Genomic_DNA"/>
</dbReference>
<gene>
    <name evidence="2" type="ORF">AXW67_29680</name>
</gene>
<sequence>MRGQQRRIGDRAIGFARAGEVERRRHQHQGARARQARIAGPYGGRERKIAPGGITGQRDGRRGIATVQRPFVDAERIIMRARRGMFRRQPIIGGEHAHA</sequence>
<reference evidence="2 3" key="1">
    <citation type="submission" date="2016-02" db="EMBL/GenBank/DDBJ databases">
        <title>Draft genome sequence of the strain BR 10247T Bradyrhizobium neotropicale isolated from nodules of Centrolobium paraense.</title>
        <authorList>
            <person name="Simoes-Araujo J.L."/>
            <person name="Barauna A.C."/>
            <person name="Silva K."/>
            <person name="Zilli J.E."/>
        </authorList>
    </citation>
    <scope>NUCLEOTIDE SEQUENCE [LARGE SCALE GENOMIC DNA]</scope>
    <source>
        <strain evidence="2 3">BR 10247</strain>
    </source>
</reference>
<name>A0A176YKQ4_9BRAD</name>
<protein>
    <submittedName>
        <fullName evidence="2">Uncharacterized protein</fullName>
    </submittedName>
</protein>
<keyword evidence="3" id="KW-1185">Reference proteome</keyword>
<feature type="region of interest" description="Disordered" evidence="1">
    <location>
        <begin position="20"/>
        <end position="60"/>
    </location>
</feature>
<evidence type="ECO:0000313" key="2">
    <source>
        <dbReference type="EMBL" id="OAF07595.1"/>
    </source>
</evidence>
<comment type="caution">
    <text evidence="2">The sequence shown here is derived from an EMBL/GenBank/DDBJ whole genome shotgun (WGS) entry which is preliminary data.</text>
</comment>
<organism evidence="2 3">
    <name type="scientific">Bradyrhizobium neotropicale</name>
    <dbReference type="NCBI Taxonomy" id="1497615"/>
    <lineage>
        <taxon>Bacteria</taxon>
        <taxon>Pseudomonadati</taxon>
        <taxon>Pseudomonadota</taxon>
        <taxon>Alphaproteobacteria</taxon>
        <taxon>Hyphomicrobiales</taxon>
        <taxon>Nitrobacteraceae</taxon>
        <taxon>Bradyrhizobium</taxon>
    </lineage>
</organism>
<dbReference type="AlphaFoldDB" id="A0A176YKQ4"/>
<dbReference type="Proteomes" id="UP000077173">
    <property type="component" value="Unassembled WGS sequence"/>
</dbReference>
<evidence type="ECO:0000256" key="1">
    <source>
        <dbReference type="SAM" id="MobiDB-lite"/>
    </source>
</evidence>
<feature type="compositionally biased region" description="Basic residues" evidence="1">
    <location>
        <begin position="24"/>
        <end position="35"/>
    </location>
</feature>
<evidence type="ECO:0000313" key="3">
    <source>
        <dbReference type="Proteomes" id="UP000077173"/>
    </source>
</evidence>